<comment type="subcellular location">
    <subcellularLocation>
        <location evidence="1">Cell outer membrane</location>
    </subcellularLocation>
</comment>
<keyword evidence="5" id="KW-0998">Cell outer membrane</keyword>
<dbReference type="PANTHER" id="PTHR38776:SF1">
    <property type="entry name" value="MLTA-INTERACTING PROTEIN-RELATED"/>
    <property type="match status" value="1"/>
</dbReference>
<evidence type="ECO:0000256" key="2">
    <source>
        <dbReference type="ARBA" id="ARBA00005722"/>
    </source>
</evidence>
<name>A0ABS5I1N8_9GAMM</name>
<comment type="similarity">
    <text evidence="2">Belongs to the MipA/OmpV family.</text>
</comment>
<keyword evidence="3" id="KW-0732">Signal</keyword>
<keyword evidence="7" id="KW-1185">Reference proteome</keyword>
<dbReference type="PANTHER" id="PTHR38776">
    <property type="entry name" value="MLTA-INTERACTING PROTEIN-RELATED"/>
    <property type="match status" value="1"/>
</dbReference>
<evidence type="ECO:0000256" key="5">
    <source>
        <dbReference type="ARBA" id="ARBA00023237"/>
    </source>
</evidence>
<proteinExistence type="inferred from homology"/>
<evidence type="ECO:0000313" key="7">
    <source>
        <dbReference type="Proteomes" id="UP000811844"/>
    </source>
</evidence>
<dbReference type="Pfam" id="PF06629">
    <property type="entry name" value="MipA"/>
    <property type="match status" value="1"/>
</dbReference>
<gene>
    <name evidence="6" type="ORF">G3R48_08020</name>
</gene>
<evidence type="ECO:0000256" key="4">
    <source>
        <dbReference type="ARBA" id="ARBA00023136"/>
    </source>
</evidence>
<dbReference type="EMBL" id="JAAIKR010000006">
    <property type="protein sequence ID" value="MBR9727929.1"/>
    <property type="molecule type" value="Genomic_DNA"/>
</dbReference>
<dbReference type="RefSeq" id="WP_194823889.1">
    <property type="nucleotide sequence ID" value="NZ_JAAIKR010000006.1"/>
</dbReference>
<accession>A0ABS5I1N8</accession>
<dbReference type="Proteomes" id="UP000811844">
    <property type="component" value="Unassembled WGS sequence"/>
</dbReference>
<dbReference type="InterPro" id="IPR010583">
    <property type="entry name" value="MipA"/>
</dbReference>
<comment type="caution">
    <text evidence="6">The sequence shown here is derived from an EMBL/GenBank/DDBJ whole genome shotgun (WGS) entry which is preliminary data.</text>
</comment>
<evidence type="ECO:0000313" key="6">
    <source>
        <dbReference type="EMBL" id="MBR9727929.1"/>
    </source>
</evidence>
<organism evidence="6 7">
    <name type="scientific">Shewanella intestini</name>
    <dbReference type="NCBI Taxonomy" id="2017544"/>
    <lineage>
        <taxon>Bacteria</taxon>
        <taxon>Pseudomonadati</taxon>
        <taxon>Pseudomonadota</taxon>
        <taxon>Gammaproteobacteria</taxon>
        <taxon>Alteromonadales</taxon>
        <taxon>Shewanellaceae</taxon>
        <taxon>Shewanella</taxon>
    </lineage>
</organism>
<evidence type="ECO:0000256" key="1">
    <source>
        <dbReference type="ARBA" id="ARBA00004442"/>
    </source>
</evidence>
<sequence length="281" mass="32308">MVFFHQQTQASEDSNCTYHCVFADSWALGIGLGHGEYTNPLHQGDRDSFNLLPAFYFYADNFYIENLSLGYTLFENQQFAFDIVSELNQDGLYFQDRDITPFLLSENTRLFPLLPGGMLPETTPEITSPPNDVERHLSYLAGVSIDYYLHPNWTLSLSALTDVTAVHHGQQFETNITYYQQLDALSLSVSTGLTYLSDDIVDYYYGYNEFDFPEHELKYQGERAINHHIKVSTQYALTKNFSLVMQYSFEQLHSEIENSLLVKDGYRSVYFIGISGHIEGY</sequence>
<keyword evidence="4" id="KW-0472">Membrane</keyword>
<protein>
    <submittedName>
        <fullName evidence="6">MipA/OmpV family protein</fullName>
    </submittedName>
</protein>
<reference evidence="6 7" key="1">
    <citation type="submission" date="2020-02" db="EMBL/GenBank/DDBJ databases">
        <title>Shewanella WXL01 sp. nov., a marine bacterium isolated from green algae in Luhuitou Fringing Reef (Northern South China Sea).</title>
        <authorList>
            <person name="Wang X."/>
        </authorList>
    </citation>
    <scope>NUCLEOTIDE SEQUENCE [LARGE SCALE GENOMIC DNA]</scope>
    <source>
        <strain evidence="6 7">MCCC 1A01895</strain>
    </source>
</reference>
<evidence type="ECO:0000256" key="3">
    <source>
        <dbReference type="ARBA" id="ARBA00022729"/>
    </source>
</evidence>